<dbReference type="PROSITE" id="PS50088">
    <property type="entry name" value="ANK_REPEAT"/>
    <property type="match status" value="3"/>
</dbReference>
<dbReference type="SMART" id="SM00248">
    <property type="entry name" value="ANK"/>
    <property type="match status" value="5"/>
</dbReference>
<evidence type="ECO:0000256" key="9">
    <source>
        <dbReference type="SAM" id="Phobius"/>
    </source>
</evidence>
<keyword evidence="5 7" id="KW-0040">ANK repeat</keyword>
<evidence type="ECO:0000256" key="2">
    <source>
        <dbReference type="ARBA" id="ARBA00022692"/>
    </source>
</evidence>
<dbReference type="GO" id="GO:0016020">
    <property type="term" value="C:membrane"/>
    <property type="evidence" value="ECO:0007669"/>
    <property type="project" value="UniProtKB-SubCell"/>
</dbReference>
<feature type="domain" description="Cyclic nucleotide-binding" evidence="10">
    <location>
        <begin position="241"/>
        <end position="341"/>
    </location>
</feature>
<dbReference type="Pfam" id="PF12796">
    <property type="entry name" value="Ank_2"/>
    <property type="match status" value="1"/>
</dbReference>
<sequence length="1116" mass="130622">MNQIYLKPLDETCDNPQLHEATKLFLTLNKENHTREELHYILQRMEELPYFKQFVLEKLQKGTQRNDILELCSRLRMEYFKGGEVLFQENDTSNDKLYMIQYGEVMLMRQKKMDQLMSLQRQNSEQVQQPQLKMTQILNVKKFTNKIIRHHNFHKETTISKDQKQQLEHKYGDCIRLLGVGTGFGEKALVENIPRSLTVACYSHELFVIVLKKDDFITYQMTFEKTKKEKQQLMFKIFKNVNNEYSSQRLESMIYSCQTITYDRGTQLAMEDEEGDVFYLVINGDLTLQKKIDNRNVSLCIISSGHLMGEEIIINKTGRYEYSSTVTSLLATVIVIDANEFIHKFPEECRLQLIEDYGPKTANRQKLLQLLLQKRKTQNLSNKQMTDQQVRLLTEIDDGIKDQTKNHLIESLNKQQEIQLNQHFLTKYSNPSVQNYCIAKIIDREKTFHKLIKSCEFQEFDFGNGNNEIIKRRRFMLENKLNLKKPHENYLKPQFHILPLTVKRDVVKNFRLNNKKSVCYSNFNITTLTQVQKSKKQSPLKIKEIMTARPSQQQCDSYNHHPEEIVKPLVLSLTMPTLMILIMSKRSFMKITIIICQSQKHKNYIPVQDLIIKVIHLSCYNNNEQLSELYFQYIQAQIDKNMYTKEEVEQWVNQQNDEGFTALHLAAYRGSLKTIKLLEQYGANYLIKNYNELTVLHTASQGDCPLTIYYYLQKGIPINVIDNKGSSPLHWAAYSGSYNAVNFLISWNANLNLQDTDTLVTPLHLATMQANSRIVRKLLMKGADRSIKDSSGKTPLDLAIESDFKTIETMIRDKNDILIFCNVRQPFRPVKQKRNSQIAFLSMYMTCFICTIVFTFPFVISTIWMWIFFTLTSITVIFFFISCAKDAGIVQIDHKLDMLQILQRYDCSNICADCKLVRPKRSKHCDVCQKCVMVYDHHCPWINNCVGAKNHFVFYFFIISLFSEFILQLFIQFSHYKSNTVQRWFTNTEDWLLTGKEFTFYYVIVYCFLFLVPLGILIQIQTINLLTGQTTFERHSLGAPDSKNEKSNEKSAINRSEEQSMESTEQGQGGTQQSIHDQQLKMEQSHLSLGNCFQMCFVNKKKKEYSSELATEFIEL</sequence>
<dbReference type="Pfam" id="PF00023">
    <property type="entry name" value="Ank"/>
    <property type="match status" value="1"/>
</dbReference>
<comment type="subcellular location">
    <subcellularLocation>
        <location evidence="1">Membrane</location>
        <topology evidence="1">Multi-pass membrane protein</topology>
    </subcellularLocation>
</comment>
<protein>
    <recommendedName>
        <fullName evidence="10">Cyclic nucleotide-binding domain-containing protein</fullName>
    </recommendedName>
</protein>
<dbReference type="InterPro" id="IPR000595">
    <property type="entry name" value="cNMP-bd_dom"/>
</dbReference>
<dbReference type="GO" id="GO:0016409">
    <property type="term" value="F:palmitoyltransferase activity"/>
    <property type="evidence" value="ECO:0007669"/>
    <property type="project" value="InterPro"/>
</dbReference>
<name>A0A8S1LEC0_PARPR</name>
<evidence type="ECO:0000256" key="8">
    <source>
        <dbReference type="SAM" id="MobiDB-lite"/>
    </source>
</evidence>
<dbReference type="PROSITE" id="PS50297">
    <property type="entry name" value="ANK_REP_REGION"/>
    <property type="match status" value="3"/>
</dbReference>
<evidence type="ECO:0000259" key="10">
    <source>
        <dbReference type="PROSITE" id="PS50042"/>
    </source>
</evidence>
<dbReference type="AlphaFoldDB" id="A0A8S1LEC0"/>
<accession>A0A8S1LEC0</accession>
<evidence type="ECO:0000256" key="5">
    <source>
        <dbReference type="ARBA" id="ARBA00023043"/>
    </source>
</evidence>
<dbReference type="InterPro" id="IPR002110">
    <property type="entry name" value="Ankyrin_rpt"/>
</dbReference>
<feature type="compositionally biased region" description="Low complexity" evidence="8">
    <location>
        <begin position="1062"/>
        <end position="1074"/>
    </location>
</feature>
<feature type="transmembrane region" description="Helical" evidence="9">
    <location>
        <begin position="863"/>
        <end position="881"/>
    </location>
</feature>
<dbReference type="InterPro" id="IPR001594">
    <property type="entry name" value="Palmitoyltrfase_DHHC"/>
</dbReference>
<evidence type="ECO:0000256" key="7">
    <source>
        <dbReference type="PROSITE-ProRule" id="PRU00023"/>
    </source>
</evidence>
<feature type="transmembrane region" description="Helical" evidence="9">
    <location>
        <begin position="999"/>
        <end position="1018"/>
    </location>
</feature>
<keyword evidence="3" id="KW-0677">Repeat</keyword>
<gene>
    <name evidence="11" type="ORF">PPRIM_AZ9-3.1.T0370157</name>
</gene>
<feature type="transmembrane region" description="Helical" evidence="9">
    <location>
        <begin position="838"/>
        <end position="857"/>
    </location>
</feature>
<evidence type="ECO:0000256" key="1">
    <source>
        <dbReference type="ARBA" id="ARBA00004141"/>
    </source>
</evidence>
<dbReference type="EMBL" id="CAJJDM010000036">
    <property type="protein sequence ID" value="CAD8065219.1"/>
    <property type="molecule type" value="Genomic_DNA"/>
</dbReference>
<evidence type="ECO:0000313" key="11">
    <source>
        <dbReference type="EMBL" id="CAD8065219.1"/>
    </source>
</evidence>
<feature type="transmembrane region" description="Helical" evidence="9">
    <location>
        <begin position="952"/>
        <end position="971"/>
    </location>
</feature>
<feature type="repeat" description="ANK" evidence="7">
    <location>
        <begin position="658"/>
        <end position="690"/>
    </location>
</feature>
<comment type="caution">
    <text evidence="11">The sequence shown here is derived from an EMBL/GenBank/DDBJ whole genome shotgun (WGS) entry which is preliminary data.</text>
</comment>
<dbReference type="Proteomes" id="UP000688137">
    <property type="component" value="Unassembled WGS sequence"/>
</dbReference>
<feature type="repeat" description="ANK" evidence="7">
    <location>
        <begin position="758"/>
        <end position="790"/>
    </location>
</feature>
<dbReference type="Pfam" id="PF01529">
    <property type="entry name" value="DHHC"/>
    <property type="match status" value="1"/>
</dbReference>
<keyword evidence="4 9" id="KW-1133">Transmembrane helix</keyword>
<evidence type="ECO:0000313" key="12">
    <source>
        <dbReference type="Proteomes" id="UP000688137"/>
    </source>
</evidence>
<feature type="transmembrane region" description="Helical" evidence="9">
    <location>
        <begin position="565"/>
        <end position="583"/>
    </location>
</feature>
<proteinExistence type="predicted"/>
<evidence type="ECO:0000256" key="3">
    <source>
        <dbReference type="ARBA" id="ARBA00022737"/>
    </source>
</evidence>
<feature type="domain" description="Cyclic nucleotide-binding" evidence="10">
    <location>
        <begin position="175"/>
        <end position="216"/>
    </location>
</feature>
<evidence type="ECO:0000256" key="4">
    <source>
        <dbReference type="ARBA" id="ARBA00022989"/>
    </source>
</evidence>
<dbReference type="PANTHER" id="PTHR24161:SF85">
    <property type="entry name" value="PALMITOYLTRANSFERASE HIP14"/>
    <property type="match status" value="1"/>
</dbReference>
<feature type="repeat" description="ANK" evidence="7">
    <location>
        <begin position="724"/>
        <end position="756"/>
    </location>
</feature>
<evidence type="ECO:0000256" key="6">
    <source>
        <dbReference type="ARBA" id="ARBA00023136"/>
    </source>
</evidence>
<organism evidence="11 12">
    <name type="scientific">Paramecium primaurelia</name>
    <dbReference type="NCBI Taxonomy" id="5886"/>
    <lineage>
        <taxon>Eukaryota</taxon>
        <taxon>Sar</taxon>
        <taxon>Alveolata</taxon>
        <taxon>Ciliophora</taxon>
        <taxon>Intramacronucleata</taxon>
        <taxon>Oligohymenophorea</taxon>
        <taxon>Peniculida</taxon>
        <taxon>Parameciidae</taxon>
        <taxon>Paramecium</taxon>
    </lineage>
</organism>
<keyword evidence="6 9" id="KW-0472">Membrane</keyword>
<feature type="region of interest" description="Disordered" evidence="8">
    <location>
        <begin position="1036"/>
        <end position="1075"/>
    </location>
</feature>
<keyword evidence="12" id="KW-1185">Reference proteome</keyword>
<keyword evidence="2 9" id="KW-0812">Transmembrane</keyword>
<feature type="compositionally biased region" description="Basic and acidic residues" evidence="8">
    <location>
        <begin position="1036"/>
        <end position="1049"/>
    </location>
</feature>
<dbReference type="PROSITE" id="PS50216">
    <property type="entry name" value="DHHC"/>
    <property type="match status" value="1"/>
</dbReference>
<dbReference type="PROSITE" id="PS50042">
    <property type="entry name" value="CNMP_BINDING_3"/>
    <property type="match status" value="2"/>
</dbReference>
<dbReference type="PANTHER" id="PTHR24161">
    <property type="entry name" value="ANK_REP_REGION DOMAIN-CONTAINING PROTEIN-RELATED"/>
    <property type="match status" value="1"/>
</dbReference>
<reference evidence="11" key="1">
    <citation type="submission" date="2021-01" db="EMBL/GenBank/DDBJ databases">
        <authorList>
            <consortium name="Genoscope - CEA"/>
            <person name="William W."/>
        </authorList>
    </citation>
    <scope>NUCLEOTIDE SEQUENCE</scope>
</reference>